<gene>
    <name evidence="2" type="ORF">Sspor_14330</name>
</gene>
<dbReference type="EMBL" id="BNED01000005">
    <property type="protein sequence ID" value="GHI75872.1"/>
    <property type="molecule type" value="Genomic_DNA"/>
</dbReference>
<sequence>MDSGHSRSSSLIRFAKATIPSVTAKVEVSDFHFSSNKGWGALCAPHPGTEHSVTASISESLEGRRALVTGGTKGTGAAIARRLAQAGATVLVTARSRPDDVEEKAFITADLSTAQGAADVAAEVGARVGGVDILVNTLGGSEAPAGGFAALGEDDWARELNTNLLAAVRLDRALLPHMIATGKGAVVHGTSIQRRMPLWNGTLAYAAAKAALTTYSKGLANEVAPHGVRVNTVSPGFVQTSAADNLIARIAQEADITQEAALGRLMDSLGGIPLGRPNRPEEVAELVAFLVSDRASAIVGAEHVIDGGTTPTV</sequence>
<accession>A0ABQ3T6T1</accession>
<comment type="similarity">
    <text evidence="1">Belongs to the short-chain dehydrogenases/reductases (SDR) family.</text>
</comment>
<dbReference type="InterPro" id="IPR050259">
    <property type="entry name" value="SDR"/>
</dbReference>
<protein>
    <submittedName>
        <fullName evidence="2">Short-chain dehydrogenase</fullName>
    </submittedName>
</protein>
<dbReference type="PRINTS" id="PR00081">
    <property type="entry name" value="GDHRDH"/>
</dbReference>
<evidence type="ECO:0000256" key="1">
    <source>
        <dbReference type="ARBA" id="ARBA00006484"/>
    </source>
</evidence>
<dbReference type="InterPro" id="IPR020904">
    <property type="entry name" value="Sc_DH/Rdtase_CS"/>
</dbReference>
<dbReference type="InterPro" id="IPR036291">
    <property type="entry name" value="NAD(P)-bd_dom_sf"/>
</dbReference>
<dbReference type="PRINTS" id="PR00080">
    <property type="entry name" value="SDRFAMILY"/>
</dbReference>
<dbReference type="Proteomes" id="UP000608522">
    <property type="component" value="Unassembled WGS sequence"/>
</dbReference>
<dbReference type="NCBIfam" id="NF005095">
    <property type="entry name" value="PRK06523.1"/>
    <property type="match status" value="1"/>
</dbReference>
<proteinExistence type="inferred from homology"/>
<dbReference type="PANTHER" id="PTHR42879">
    <property type="entry name" value="3-OXOACYL-(ACYL-CARRIER-PROTEIN) REDUCTASE"/>
    <property type="match status" value="1"/>
</dbReference>
<dbReference type="PANTHER" id="PTHR42879:SF6">
    <property type="entry name" value="NADPH-DEPENDENT REDUCTASE BACG"/>
    <property type="match status" value="1"/>
</dbReference>
<organism evidence="2 3">
    <name type="scientific">Streptomyces spororaveus</name>
    <dbReference type="NCBI Taxonomy" id="284039"/>
    <lineage>
        <taxon>Bacteria</taxon>
        <taxon>Bacillati</taxon>
        <taxon>Actinomycetota</taxon>
        <taxon>Actinomycetes</taxon>
        <taxon>Kitasatosporales</taxon>
        <taxon>Streptomycetaceae</taxon>
        <taxon>Streptomyces</taxon>
    </lineage>
</organism>
<name>A0ABQ3T6T1_9ACTN</name>
<comment type="caution">
    <text evidence="2">The sequence shown here is derived from an EMBL/GenBank/DDBJ whole genome shotgun (WGS) entry which is preliminary data.</text>
</comment>
<reference evidence="3" key="1">
    <citation type="submission" date="2023-07" db="EMBL/GenBank/DDBJ databases">
        <title>Whole genome shotgun sequence of Streptomyces spororaveus NBRC 15456.</title>
        <authorList>
            <person name="Komaki H."/>
            <person name="Tamura T."/>
        </authorList>
    </citation>
    <scope>NUCLEOTIDE SEQUENCE [LARGE SCALE GENOMIC DNA]</scope>
    <source>
        <strain evidence="3">NBRC 15456</strain>
    </source>
</reference>
<dbReference type="PROSITE" id="PS00061">
    <property type="entry name" value="ADH_SHORT"/>
    <property type="match status" value="1"/>
</dbReference>
<dbReference type="InterPro" id="IPR002347">
    <property type="entry name" value="SDR_fam"/>
</dbReference>
<dbReference type="Pfam" id="PF13561">
    <property type="entry name" value="adh_short_C2"/>
    <property type="match status" value="1"/>
</dbReference>
<evidence type="ECO:0000313" key="3">
    <source>
        <dbReference type="Proteomes" id="UP000608522"/>
    </source>
</evidence>
<evidence type="ECO:0000313" key="2">
    <source>
        <dbReference type="EMBL" id="GHI75872.1"/>
    </source>
</evidence>
<dbReference type="Gene3D" id="3.40.50.720">
    <property type="entry name" value="NAD(P)-binding Rossmann-like Domain"/>
    <property type="match status" value="1"/>
</dbReference>
<dbReference type="SUPFAM" id="SSF51735">
    <property type="entry name" value="NAD(P)-binding Rossmann-fold domains"/>
    <property type="match status" value="1"/>
</dbReference>
<keyword evidence="3" id="KW-1185">Reference proteome</keyword>